<feature type="transmembrane region" description="Helical" evidence="2">
    <location>
        <begin position="450"/>
        <end position="473"/>
    </location>
</feature>
<evidence type="ECO:0000256" key="2">
    <source>
        <dbReference type="SAM" id="Phobius"/>
    </source>
</evidence>
<gene>
    <name evidence="4" type="ORF">ABRY99_07900</name>
</gene>
<accession>A0AB39CG46</accession>
<dbReference type="RefSeq" id="WP_368642933.1">
    <property type="nucleotide sequence ID" value="NZ_CP158252.1"/>
</dbReference>
<keyword evidence="2" id="KW-1133">Transmembrane helix</keyword>
<dbReference type="EMBL" id="CP158252">
    <property type="protein sequence ID" value="XDJ40883.1"/>
    <property type="molecule type" value="Genomic_DNA"/>
</dbReference>
<name>A0AB39CG46_9BURK</name>
<evidence type="ECO:0000259" key="3">
    <source>
        <dbReference type="Pfam" id="PF07916"/>
    </source>
</evidence>
<sequence>MPTFTIYVTSGADWFYATLNAVAMIFSDSDLIWSVALMGAMFAIITGAWHFIQKNVGSGQIRTHTWVEHGLMMAIAVALGFAPTRCIVQDIYGDQTATAVDNVPLIVSAPAAIFSGISYEVFKAMDTALQSAAGSYMSVSDQGFATPLKLLFAMRGGLEKSAPDLARSFQNYLLDCSKNSTINSRALATTPDLFRYLIENGRDTGLVETYIAPGPGGTTQSLSTAAVVSCSQAKALLQQRFDVFESGAGAGQSDIERLINYNIQTAQKGGGGVNRYTYTDFENSFNQLLGFTGQSAQQYMRTALVRNLVNDTYRCANAAYDNAAFVNCTQIQNDAMEAYKIDSTGAASLFTKTMFPAMTLLQMMFFAFSVVIFLYGLLRGAGVLAYLGKYLLFGAWVFSWLPFVAVINAFIQWMVEEKIRQLPVAGLTSESYSTYMYDVLSTNLATASDMLAATPLLTLGLLTGSAFALAGWAGRLSARDYVDESQAAPRTGTVQPLVQTTAQHTSNVATGVQSADFETPRFSVSDSLRHVEESAHAQSLGAQVAQMRSAEQYVGSAVQEVGGGSWTSSDGRTHSLQRMDSLQESERVAMQVAESKNYGADVRAELTAGFKALGAGTSAAEVYRKMESAEAREAFSQGIDAGTQYADNYVSQAQDLYAARGGTLSEDVRRAGDSYQDQRQKAIQDRSEWKAVSARAQDTTWNRSLSAPVFGQALEEDAAMGTDGHSWARRINERYRDLAAEKSDTQVNAVYRQQLAYLTRNGKTQLPGQEEMAQWLTIQRYDTDYASRILGEVVAAPAVSADYDRYAGIGDAARGIDVSAASLGAGVPSAVAQTGAVRGMGPAVGLQERVAITDDTDNGGAGIQQGMDSARSQHDARVAQAGGRGGLDSLDAAGKRAEGAWLTGQQKPRIQKRGEVLADNGGDESSASSIDVAHAMLQDSAQTLVTSRQAVGDAQSAAAKEFFGEDISKGRPPESYIPRAERGEDGKVQYWQRLPSEKEKE</sequence>
<feature type="compositionally biased region" description="Basic and acidic residues" evidence="1">
    <location>
        <begin position="962"/>
        <end position="972"/>
    </location>
</feature>
<feature type="domain" description="TraG N-terminal Proteobacteria" evidence="3">
    <location>
        <begin position="5"/>
        <end position="483"/>
    </location>
</feature>
<evidence type="ECO:0000313" key="4">
    <source>
        <dbReference type="EMBL" id="XDJ40883.1"/>
    </source>
</evidence>
<feature type="region of interest" description="Disordered" evidence="1">
    <location>
        <begin position="962"/>
        <end position="1001"/>
    </location>
</feature>
<keyword evidence="2" id="KW-0472">Membrane</keyword>
<dbReference type="Pfam" id="PF07916">
    <property type="entry name" value="TraG_N"/>
    <property type="match status" value="1"/>
</dbReference>
<feature type="transmembrane region" description="Helical" evidence="2">
    <location>
        <begin position="31"/>
        <end position="52"/>
    </location>
</feature>
<proteinExistence type="predicted"/>
<organism evidence="4">
    <name type="scientific">Castellaniella ginsengisoli</name>
    <dbReference type="NCBI Taxonomy" id="546114"/>
    <lineage>
        <taxon>Bacteria</taxon>
        <taxon>Pseudomonadati</taxon>
        <taxon>Pseudomonadota</taxon>
        <taxon>Betaproteobacteria</taxon>
        <taxon>Burkholderiales</taxon>
        <taxon>Alcaligenaceae</taxon>
        <taxon>Castellaniella</taxon>
    </lineage>
</organism>
<evidence type="ECO:0000256" key="1">
    <source>
        <dbReference type="SAM" id="MobiDB-lite"/>
    </source>
</evidence>
<dbReference type="AlphaFoldDB" id="A0AB39CG46"/>
<protein>
    <submittedName>
        <fullName evidence="4">Conjugal transfer protein TraG N-terminal domain-containing protein</fullName>
    </submittedName>
</protein>
<feature type="transmembrane region" description="Helical" evidence="2">
    <location>
        <begin position="360"/>
        <end position="378"/>
    </location>
</feature>
<dbReference type="InterPro" id="IPR012931">
    <property type="entry name" value="TraG_N_Proteobacteria"/>
</dbReference>
<reference evidence="4" key="1">
    <citation type="submission" date="2024-05" db="EMBL/GenBank/DDBJ databases">
        <authorList>
            <person name="Luo Y.-C."/>
            <person name="Nicholds J."/>
            <person name="Mortimer T."/>
            <person name="Maboni G."/>
        </authorList>
    </citation>
    <scope>NUCLEOTIDE SEQUENCE</scope>
    <source>
        <strain evidence="4">153920</strain>
    </source>
</reference>
<feature type="transmembrane region" description="Helical" evidence="2">
    <location>
        <begin position="390"/>
        <end position="411"/>
    </location>
</feature>
<keyword evidence="2" id="KW-0812">Transmembrane</keyword>